<dbReference type="PANTHER" id="PTHR37984:SF5">
    <property type="entry name" value="PROTEIN NYNRIN-LIKE"/>
    <property type="match status" value="1"/>
</dbReference>
<sequence>MDLRRRSQLIKDRLTTTPILILPDFSQLFELHSDASKVGIGAVLGQANKLVAYFSVKLTGARIRYNTYDIEFYTVVQAVKHCRHATGFSPFQVVYSVVPRGPLDLLPLPSKTRVHGKVKRFVQQLQDTLKQVYDNLVKNTPKYKLAANKKRRNVEFEVGNFVWAVLTKDRFPGGEYNKLAARKIGTLEVLEKINPNAYRLKLPNHIRIANVFNVKHLTPYLA</sequence>
<dbReference type="PANTHER" id="PTHR37984">
    <property type="entry name" value="PROTEIN CBG26694"/>
    <property type="match status" value="1"/>
</dbReference>
<reference evidence="4 5" key="1">
    <citation type="submission" date="2021-02" db="EMBL/GenBank/DDBJ databases">
        <title>Plant Genome Project.</title>
        <authorList>
            <person name="Zhang R.-G."/>
        </authorList>
    </citation>
    <scope>NUCLEOTIDE SEQUENCE [LARGE SCALE GENOMIC DNA]</scope>
    <source>
        <tissue evidence="4">Leaves</tissue>
    </source>
</reference>
<comment type="caution">
    <text evidence="4">The sequence shown here is derived from an EMBL/GenBank/DDBJ whole genome shotgun (WGS) entry which is preliminary data.</text>
</comment>
<evidence type="ECO:0000313" key="4">
    <source>
        <dbReference type="EMBL" id="KAH7571191.1"/>
    </source>
</evidence>
<dbReference type="InterPro" id="IPR050951">
    <property type="entry name" value="Retrovirus_Pol_polyprotein"/>
</dbReference>
<evidence type="ECO:0000259" key="2">
    <source>
        <dbReference type="Pfam" id="PF17919"/>
    </source>
</evidence>
<organism evidence="4 5">
    <name type="scientific">Xanthoceras sorbifolium</name>
    <dbReference type="NCBI Taxonomy" id="99658"/>
    <lineage>
        <taxon>Eukaryota</taxon>
        <taxon>Viridiplantae</taxon>
        <taxon>Streptophyta</taxon>
        <taxon>Embryophyta</taxon>
        <taxon>Tracheophyta</taxon>
        <taxon>Spermatophyta</taxon>
        <taxon>Magnoliopsida</taxon>
        <taxon>eudicotyledons</taxon>
        <taxon>Gunneridae</taxon>
        <taxon>Pentapetalae</taxon>
        <taxon>rosids</taxon>
        <taxon>malvids</taxon>
        <taxon>Sapindales</taxon>
        <taxon>Sapindaceae</taxon>
        <taxon>Xanthoceroideae</taxon>
        <taxon>Xanthoceras</taxon>
    </lineage>
</organism>
<accession>A0ABQ8I3F9</accession>
<evidence type="ECO:0000256" key="1">
    <source>
        <dbReference type="ARBA" id="ARBA00023268"/>
    </source>
</evidence>
<protein>
    <recommendedName>
        <fullName evidence="6">Reverse transcriptase/retrotransposon-derived protein RNase H-like domain-containing protein</fullName>
    </recommendedName>
</protein>
<dbReference type="SUPFAM" id="SSF56672">
    <property type="entry name" value="DNA/RNA polymerases"/>
    <property type="match status" value="1"/>
</dbReference>
<dbReference type="EMBL" id="JAFEMO010000005">
    <property type="protein sequence ID" value="KAH7571191.1"/>
    <property type="molecule type" value="Genomic_DNA"/>
</dbReference>
<feature type="domain" description="Tf2-1-like SH3-like" evidence="3">
    <location>
        <begin position="159"/>
        <end position="220"/>
    </location>
</feature>
<keyword evidence="5" id="KW-1185">Reference proteome</keyword>
<dbReference type="Pfam" id="PF24626">
    <property type="entry name" value="SH3_Tf2-1"/>
    <property type="match status" value="1"/>
</dbReference>
<dbReference type="InterPro" id="IPR043502">
    <property type="entry name" value="DNA/RNA_pol_sf"/>
</dbReference>
<gene>
    <name evidence="4" type="ORF">JRO89_XS05G0265700</name>
</gene>
<dbReference type="Proteomes" id="UP000827721">
    <property type="component" value="Unassembled WGS sequence"/>
</dbReference>
<keyword evidence="1" id="KW-0511">Multifunctional enzyme</keyword>
<name>A0ABQ8I3F9_9ROSI</name>
<evidence type="ECO:0008006" key="6">
    <source>
        <dbReference type="Google" id="ProtNLM"/>
    </source>
</evidence>
<feature type="domain" description="Reverse transcriptase/retrotransposon-derived protein RNase H-like" evidence="2">
    <location>
        <begin position="8"/>
        <end position="93"/>
    </location>
</feature>
<evidence type="ECO:0000259" key="3">
    <source>
        <dbReference type="Pfam" id="PF24626"/>
    </source>
</evidence>
<dbReference type="InterPro" id="IPR041577">
    <property type="entry name" value="RT_RNaseH_2"/>
</dbReference>
<dbReference type="InterPro" id="IPR056924">
    <property type="entry name" value="SH3_Tf2-1"/>
</dbReference>
<proteinExistence type="predicted"/>
<evidence type="ECO:0000313" key="5">
    <source>
        <dbReference type="Proteomes" id="UP000827721"/>
    </source>
</evidence>
<dbReference type="Pfam" id="PF17919">
    <property type="entry name" value="RT_RNaseH_2"/>
    <property type="match status" value="1"/>
</dbReference>